<keyword evidence="4 8" id="KW-1003">Cell membrane</keyword>
<evidence type="ECO:0000313" key="11">
    <source>
        <dbReference type="Proteomes" id="UP000248314"/>
    </source>
</evidence>
<evidence type="ECO:0000313" key="10">
    <source>
        <dbReference type="EMBL" id="PXX22013.1"/>
    </source>
</evidence>
<evidence type="ECO:0000256" key="7">
    <source>
        <dbReference type="ARBA" id="ARBA00023136"/>
    </source>
</evidence>
<dbReference type="Proteomes" id="UP000248314">
    <property type="component" value="Unassembled WGS sequence"/>
</dbReference>
<dbReference type="InterPro" id="IPR000412">
    <property type="entry name" value="ABC_2_transport"/>
</dbReference>
<comment type="subcellular location">
    <subcellularLocation>
        <location evidence="1 8">Cell membrane</location>
        <topology evidence="1 8">Multi-pass membrane protein</topology>
    </subcellularLocation>
</comment>
<reference evidence="10 11" key="1">
    <citation type="submission" date="2018-05" db="EMBL/GenBank/DDBJ databases">
        <title>Genomic Encyclopedia of Type Strains, Phase I: the one thousand microbial genomes (KMG-I) project.</title>
        <authorList>
            <person name="Kyrpides N."/>
        </authorList>
    </citation>
    <scope>NUCLEOTIDE SEQUENCE [LARGE SCALE GENOMIC DNA]</scope>
    <source>
        <strain evidence="10 11">DSM 15611</strain>
    </source>
</reference>
<dbReference type="GO" id="GO:0043190">
    <property type="term" value="C:ATP-binding cassette (ABC) transporter complex"/>
    <property type="evidence" value="ECO:0007669"/>
    <property type="project" value="InterPro"/>
</dbReference>
<dbReference type="InterPro" id="IPR051449">
    <property type="entry name" value="ABC-2_transporter_component"/>
</dbReference>
<feature type="transmembrane region" description="Helical" evidence="8">
    <location>
        <begin position="250"/>
        <end position="270"/>
    </location>
</feature>
<evidence type="ECO:0000256" key="4">
    <source>
        <dbReference type="ARBA" id="ARBA00022475"/>
    </source>
</evidence>
<feature type="transmembrane region" description="Helical" evidence="8">
    <location>
        <begin position="337"/>
        <end position="357"/>
    </location>
</feature>
<feature type="transmembrane region" description="Helical" evidence="8">
    <location>
        <begin position="18"/>
        <end position="37"/>
    </location>
</feature>
<dbReference type="PANTHER" id="PTHR30294">
    <property type="entry name" value="MEMBRANE COMPONENT OF ABC TRANSPORTER YHHJ-RELATED"/>
    <property type="match status" value="1"/>
</dbReference>
<evidence type="ECO:0000256" key="8">
    <source>
        <dbReference type="RuleBase" id="RU361157"/>
    </source>
</evidence>
<keyword evidence="3 8" id="KW-0813">Transport</keyword>
<feature type="domain" description="ABC transmembrane type-2" evidence="9">
    <location>
        <begin position="130"/>
        <end position="362"/>
    </location>
</feature>
<dbReference type="AlphaFoldDB" id="A0A318HUW4"/>
<organism evidence="10 11">
    <name type="scientific">Hoylesella shahii DSM 15611 = JCM 12083</name>
    <dbReference type="NCBI Taxonomy" id="1122991"/>
    <lineage>
        <taxon>Bacteria</taxon>
        <taxon>Pseudomonadati</taxon>
        <taxon>Bacteroidota</taxon>
        <taxon>Bacteroidia</taxon>
        <taxon>Bacteroidales</taxon>
        <taxon>Prevotellaceae</taxon>
        <taxon>Hoylesella</taxon>
    </lineage>
</organism>
<dbReference type="Gene3D" id="3.40.1710.10">
    <property type="entry name" value="abc type-2 transporter like domain"/>
    <property type="match status" value="1"/>
</dbReference>
<evidence type="ECO:0000256" key="6">
    <source>
        <dbReference type="ARBA" id="ARBA00022989"/>
    </source>
</evidence>
<evidence type="ECO:0000256" key="2">
    <source>
        <dbReference type="ARBA" id="ARBA00007783"/>
    </source>
</evidence>
<evidence type="ECO:0000256" key="5">
    <source>
        <dbReference type="ARBA" id="ARBA00022692"/>
    </source>
</evidence>
<dbReference type="STRING" id="1122991.GCA_000613445_02128"/>
<gene>
    <name evidence="10" type="ORF">EJ73_01410</name>
</gene>
<dbReference type="RefSeq" id="WP_110370219.1">
    <property type="nucleotide sequence ID" value="NZ_QJJX01000014.1"/>
</dbReference>
<protein>
    <recommendedName>
        <fullName evidence="8">Transport permease protein</fullName>
    </recommendedName>
</protein>
<comment type="caution">
    <text evidence="10">The sequence shown here is derived from an EMBL/GenBank/DDBJ whole genome shotgun (WGS) entry which is preliminary data.</text>
</comment>
<dbReference type="PANTHER" id="PTHR30294:SF29">
    <property type="entry name" value="MULTIDRUG ABC TRANSPORTER PERMEASE YBHS-RELATED"/>
    <property type="match status" value="1"/>
</dbReference>
<dbReference type="EMBL" id="QJJX01000014">
    <property type="protein sequence ID" value="PXX22013.1"/>
    <property type="molecule type" value="Genomic_DNA"/>
</dbReference>
<name>A0A318HUW4_9BACT</name>
<evidence type="ECO:0000259" key="9">
    <source>
        <dbReference type="PROSITE" id="PS51012"/>
    </source>
</evidence>
<keyword evidence="6 8" id="KW-1133">Transmembrane helix</keyword>
<proteinExistence type="inferred from homology"/>
<evidence type="ECO:0000256" key="1">
    <source>
        <dbReference type="ARBA" id="ARBA00004651"/>
    </source>
</evidence>
<feature type="transmembrane region" description="Helical" evidence="8">
    <location>
        <begin position="220"/>
        <end position="244"/>
    </location>
</feature>
<dbReference type="InterPro" id="IPR013525">
    <property type="entry name" value="ABC2_TM"/>
</dbReference>
<dbReference type="InterPro" id="IPR047817">
    <property type="entry name" value="ABC2_TM_bact-type"/>
</dbReference>
<comment type="similarity">
    <text evidence="2 8">Belongs to the ABC-2 integral membrane protein family.</text>
</comment>
<feature type="transmembrane region" description="Helical" evidence="8">
    <location>
        <begin position="171"/>
        <end position="194"/>
    </location>
</feature>
<evidence type="ECO:0000256" key="3">
    <source>
        <dbReference type="ARBA" id="ARBA00022448"/>
    </source>
</evidence>
<keyword evidence="5 8" id="KW-0812">Transmembrane</keyword>
<feature type="transmembrane region" description="Helical" evidence="8">
    <location>
        <begin position="282"/>
        <end position="301"/>
    </location>
</feature>
<sequence length="363" mass="40628">MFKSLLQKEWIQIRRNGFVMRLVVLFPLMIMGITPWITNLEVRNVTVTIVDNDHSTLSRQIINKVEHSSYFHFNGMASSYAEAIKSVEKGQTDVVMVIPPHFEREQTLGKNLQVFIAANATNGTKGGLGSAYLANIVTSTNLNNLPPPSRHQPTITTTTLYNRHESYKVNMIPALMAMIMIMVCGFLPALNIVAEKEAGTIEQINVTPVGKMQFITAKLLPYWCIGLVVYTMCLLLAWAFYGIVPVGNIALLYLLMVLLTIIFSSIGLIVSNYSDNMQQAMLMMWGIMVCMLLLSGLFTPVHSMPTWAQTLTWIVPVRHYIDAARSVFIRGTTISGILPQLAFLTPMATIMGIWAVWSYKKNS</sequence>
<dbReference type="Pfam" id="PF12698">
    <property type="entry name" value="ABC2_membrane_3"/>
    <property type="match status" value="1"/>
</dbReference>
<keyword evidence="7 8" id="KW-0472">Membrane</keyword>
<accession>A0A318HUW4</accession>
<keyword evidence="11" id="KW-1185">Reference proteome</keyword>
<dbReference type="PRINTS" id="PR00164">
    <property type="entry name" value="ABC2TRNSPORT"/>
</dbReference>
<dbReference type="GO" id="GO:0140359">
    <property type="term" value="F:ABC-type transporter activity"/>
    <property type="evidence" value="ECO:0007669"/>
    <property type="project" value="InterPro"/>
</dbReference>
<dbReference type="PROSITE" id="PS51012">
    <property type="entry name" value="ABC_TM2"/>
    <property type="match status" value="1"/>
</dbReference>